<comment type="caution">
    <text evidence="2">The sequence shown here is derived from an EMBL/GenBank/DDBJ whole genome shotgun (WGS) entry which is preliminary data.</text>
</comment>
<keyword evidence="3" id="KW-1185">Reference proteome</keyword>
<feature type="domain" description="Lipoyl-binding" evidence="1">
    <location>
        <begin position="1"/>
        <end position="73"/>
    </location>
</feature>
<sequence length="73" mass="7600">MATVPGVVYLKPSPEEEYFKSAGDAVAAGDTLALVEVMKSFIPLTAPSDGTFVGYLVENEQPVDPGQAIAELG</sequence>
<dbReference type="CDD" id="cd06850">
    <property type="entry name" value="biotinyl_domain"/>
    <property type="match status" value="1"/>
</dbReference>
<proteinExistence type="predicted"/>
<dbReference type="Proteomes" id="UP001430804">
    <property type="component" value="Unassembled WGS sequence"/>
</dbReference>
<name>A0ABS6WPY6_9HYPH</name>
<accession>A0ABS6WPY6</accession>
<dbReference type="InterPro" id="IPR000089">
    <property type="entry name" value="Biotin_lipoyl"/>
</dbReference>
<evidence type="ECO:0000313" key="2">
    <source>
        <dbReference type="EMBL" id="MBW3098026.1"/>
    </source>
</evidence>
<evidence type="ECO:0000313" key="3">
    <source>
        <dbReference type="Proteomes" id="UP001430804"/>
    </source>
</evidence>
<dbReference type="Pfam" id="PF00364">
    <property type="entry name" value="Biotin_lipoyl"/>
    <property type="match status" value="1"/>
</dbReference>
<organism evidence="2 3">
    <name type="scientific">Pseudohoeflea coraliihabitans</name>
    <dbReference type="NCBI Taxonomy" id="2860393"/>
    <lineage>
        <taxon>Bacteria</taxon>
        <taxon>Pseudomonadati</taxon>
        <taxon>Pseudomonadota</taxon>
        <taxon>Alphaproteobacteria</taxon>
        <taxon>Hyphomicrobiales</taxon>
        <taxon>Rhizobiaceae</taxon>
        <taxon>Pseudohoeflea</taxon>
    </lineage>
</organism>
<evidence type="ECO:0000259" key="1">
    <source>
        <dbReference type="PROSITE" id="PS50968"/>
    </source>
</evidence>
<dbReference type="EMBL" id="JAHWQX010000003">
    <property type="protein sequence ID" value="MBW3098026.1"/>
    <property type="molecule type" value="Genomic_DNA"/>
</dbReference>
<dbReference type="PROSITE" id="PS50968">
    <property type="entry name" value="BIOTINYL_LIPOYL"/>
    <property type="match status" value="1"/>
</dbReference>
<protein>
    <submittedName>
        <fullName evidence="2">Biotin carboxyl carrier domain-containing protein</fullName>
    </submittedName>
</protein>
<gene>
    <name evidence="2" type="ORF">KY465_12105</name>
</gene>
<reference evidence="2" key="1">
    <citation type="submission" date="2021-07" db="EMBL/GenBank/DDBJ databases">
        <title>Pseudohoeflea marina sp. nov. a polyhydroxyalcanoate-producing bacterium.</title>
        <authorList>
            <person name="Zheng W."/>
            <person name="Yu S."/>
            <person name="Huang Y."/>
        </authorList>
    </citation>
    <scope>NUCLEOTIDE SEQUENCE</scope>
    <source>
        <strain evidence="2">DP4N28-3</strain>
    </source>
</reference>